<name>A0A561UN93_9ACTN</name>
<comment type="caution">
    <text evidence="3">The sequence shown here is derived from an EMBL/GenBank/DDBJ whole genome shotgun (WGS) entry which is preliminary data.</text>
</comment>
<evidence type="ECO:0000256" key="2">
    <source>
        <dbReference type="SAM" id="Phobius"/>
    </source>
</evidence>
<proteinExistence type="predicted"/>
<evidence type="ECO:0000256" key="1">
    <source>
        <dbReference type="SAM" id="MobiDB-lite"/>
    </source>
</evidence>
<dbReference type="AlphaFoldDB" id="A0A561UN93"/>
<reference evidence="3 4" key="1">
    <citation type="submission" date="2019-06" db="EMBL/GenBank/DDBJ databases">
        <title>Sequencing the genomes of 1000 actinobacteria strains.</title>
        <authorList>
            <person name="Klenk H.-P."/>
        </authorList>
    </citation>
    <scope>NUCLEOTIDE SEQUENCE [LARGE SCALE GENOMIC DNA]</scope>
    <source>
        <strain evidence="3 4">DSM 44826</strain>
    </source>
</reference>
<keyword evidence="2" id="KW-1133">Transmembrane helix</keyword>
<feature type="transmembrane region" description="Helical" evidence="2">
    <location>
        <begin position="94"/>
        <end position="114"/>
    </location>
</feature>
<feature type="region of interest" description="Disordered" evidence="1">
    <location>
        <begin position="1"/>
        <end position="31"/>
    </location>
</feature>
<dbReference type="RefSeq" id="WP_145906877.1">
    <property type="nucleotide sequence ID" value="NZ_BAAAMZ010000003.1"/>
</dbReference>
<dbReference type="Proteomes" id="UP000317940">
    <property type="component" value="Unassembled WGS sequence"/>
</dbReference>
<organism evidence="3 4">
    <name type="scientific">Kitasatospora viridis</name>
    <dbReference type="NCBI Taxonomy" id="281105"/>
    <lineage>
        <taxon>Bacteria</taxon>
        <taxon>Bacillati</taxon>
        <taxon>Actinomycetota</taxon>
        <taxon>Actinomycetes</taxon>
        <taxon>Kitasatosporales</taxon>
        <taxon>Streptomycetaceae</taxon>
        <taxon>Kitasatospora</taxon>
    </lineage>
</organism>
<sequence>MSTTPEPPAVQAKPPDGPPPTAPKTGGASDSDRQRTLASLLLVIAYGLLLVFLVYYAMDRSTKLASLSSYLPALISALLGLVTNPEKQASTRLWALMVLATGVTAVLAGLQVFLHPANVGALPALIAAVAALGTLFVDSSSQTHGVTSKP</sequence>
<gene>
    <name evidence="3" type="ORF">FHX73_114716</name>
</gene>
<keyword evidence="2" id="KW-0472">Membrane</keyword>
<feature type="transmembrane region" description="Helical" evidence="2">
    <location>
        <begin position="37"/>
        <end position="58"/>
    </location>
</feature>
<dbReference type="EMBL" id="VIWT01000001">
    <property type="protein sequence ID" value="TWG00836.1"/>
    <property type="molecule type" value="Genomic_DNA"/>
</dbReference>
<accession>A0A561UN93</accession>
<protein>
    <submittedName>
        <fullName evidence="3">Uncharacterized protein</fullName>
    </submittedName>
</protein>
<feature type="transmembrane region" description="Helical" evidence="2">
    <location>
        <begin position="64"/>
        <end position="82"/>
    </location>
</feature>
<evidence type="ECO:0000313" key="4">
    <source>
        <dbReference type="Proteomes" id="UP000317940"/>
    </source>
</evidence>
<keyword evidence="4" id="KW-1185">Reference proteome</keyword>
<keyword evidence="2" id="KW-0812">Transmembrane</keyword>
<evidence type="ECO:0000313" key="3">
    <source>
        <dbReference type="EMBL" id="TWG00836.1"/>
    </source>
</evidence>
<feature type="transmembrane region" description="Helical" evidence="2">
    <location>
        <begin position="120"/>
        <end position="137"/>
    </location>
</feature>